<organism evidence="1 3">
    <name type="scientific">Parelaphostrongylus tenuis</name>
    <name type="common">Meningeal worm</name>
    <dbReference type="NCBI Taxonomy" id="148309"/>
    <lineage>
        <taxon>Eukaryota</taxon>
        <taxon>Metazoa</taxon>
        <taxon>Ecdysozoa</taxon>
        <taxon>Nematoda</taxon>
        <taxon>Chromadorea</taxon>
        <taxon>Rhabditida</taxon>
        <taxon>Rhabditina</taxon>
        <taxon>Rhabditomorpha</taxon>
        <taxon>Strongyloidea</taxon>
        <taxon>Metastrongylidae</taxon>
        <taxon>Parelaphostrongylus</taxon>
    </lineage>
</organism>
<proteinExistence type="predicted"/>
<keyword evidence="3" id="KW-1185">Reference proteome</keyword>
<sequence>MGMQKADSVRIDCSYGNFLEKRLSDELLNSLRLIHRDYKSLAFDLFNRSAVPNLVEHSRTILILFIGILILIKFNEKVKIITTGWMRRMLLPLLLVCLITASLTNPLSHHVYGEMCCCTWGGWPLACEYVRNSPKCLHGYVETEEEACRNFAPRI</sequence>
<dbReference type="Proteomes" id="UP001196413">
    <property type="component" value="Unassembled WGS sequence"/>
</dbReference>
<comment type="caution">
    <text evidence="1">The sequence shown here is derived from an EMBL/GenBank/DDBJ whole genome shotgun (WGS) entry which is preliminary data.</text>
</comment>
<evidence type="ECO:0000313" key="2">
    <source>
        <dbReference type="EMBL" id="KAJ1361391.1"/>
    </source>
</evidence>
<gene>
    <name evidence="1" type="ORF">KIN20_020627</name>
    <name evidence="2" type="ORF">KIN20_020628</name>
</gene>
<name>A0AAD5QTM0_PARTN</name>
<protein>
    <submittedName>
        <fullName evidence="1">Uncharacterized protein</fullName>
    </submittedName>
</protein>
<evidence type="ECO:0000313" key="3">
    <source>
        <dbReference type="Proteomes" id="UP001196413"/>
    </source>
</evidence>
<reference evidence="1" key="1">
    <citation type="submission" date="2021-06" db="EMBL/GenBank/DDBJ databases">
        <title>Parelaphostrongylus tenuis whole genome reference sequence.</title>
        <authorList>
            <person name="Garwood T.J."/>
            <person name="Larsen P.A."/>
            <person name="Fountain-Jones N.M."/>
            <person name="Garbe J.R."/>
            <person name="Macchietto M.G."/>
            <person name="Kania S.A."/>
            <person name="Gerhold R.W."/>
            <person name="Richards J.E."/>
            <person name="Wolf T.M."/>
        </authorList>
    </citation>
    <scope>NUCLEOTIDE SEQUENCE</scope>
    <source>
        <strain evidence="1">MNPRO001-30</strain>
        <tissue evidence="1">Meninges</tissue>
    </source>
</reference>
<dbReference type="EMBL" id="JAHQIW010004196">
    <property type="protein sequence ID" value="KAJ1361390.1"/>
    <property type="molecule type" value="Genomic_DNA"/>
</dbReference>
<evidence type="ECO:0000313" key="1">
    <source>
        <dbReference type="EMBL" id="KAJ1361390.1"/>
    </source>
</evidence>
<dbReference type="AlphaFoldDB" id="A0AAD5QTM0"/>
<accession>A0AAD5QTM0</accession>
<dbReference type="EMBL" id="JAHQIW010004196">
    <property type="protein sequence ID" value="KAJ1361391.1"/>
    <property type="molecule type" value="Genomic_DNA"/>
</dbReference>